<evidence type="ECO:0000313" key="2">
    <source>
        <dbReference type="EMBL" id="GGF97516.1"/>
    </source>
</evidence>
<accession>A0ABQ1VTG1</accession>
<dbReference type="RefSeq" id="WP_120461468.1">
    <property type="nucleotide sequence ID" value="NZ_BMIW01000010.1"/>
</dbReference>
<organism evidence="2 3">
    <name type="scientific">Paenibacillus aceti</name>
    <dbReference type="NCBI Taxonomy" id="1820010"/>
    <lineage>
        <taxon>Bacteria</taxon>
        <taxon>Bacillati</taxon>
        <taxon>Bacillota</taxon>
        <taxon>Bacilli</taxon>
        <taxon>Bacillales</taxon>
        <taxon>Paenibacillaceae</taxon>
        <taxon>Paenibacillus</taxon>
    </lineage>
</organism>
<feature type="region of interest" description="Disordered" evidence="1">
    <location>
        <begin position="30"/>
        <end position="51"/>
    </location>
</feature>
<dbReference type="Proteomes" id="UP000608420">
    <property type="component" value="Unassembled WGS sequence"/>
</dbReference>
<gene>
    <name evidence="2" type="ORF">GCM10010913_19000</name>
</gene>
<dbReference type="PROSITE" id="PS51257">
    <property type="entry name" value="PROKAR_LIPOPROTEIN"/>
    <property type="match status" value="1"/>
</dbReference>
<evidence type="ECO:0008006" key="4">
    <source>
        <dbReference type="Google" id="ProtNLM"/>
    </source>
</evidence>
<keyword evidence="3" id="KW-1185">Reference proteome</keyword>
<name>A0ABQ1VTG1_9BACL</name>
<proteinExistence type="predicted"/>
<reference evidence="3" key="1">
    <citation type="journal article" date="2019" name="Int. J. Syst. Evol. Microbiol.">
        <title>The Global Catalogue of Microorganisms (GCM) 10K type strain sequencing project: providing services to taxonomists for standard genome sequencing and annotation.</title>
        <authorList>
            <consortium name="The Broad Institute Genomics Platform"/>
            <consortium name="The Broad Institute Genome Sequencing Center for Infectious Disease"/>
            <person name="Wu L."/>
            <person name="Ma J."/>
        </authorList>
    </citation>
    <scope>NUCLEOTIDE SEQUENCE [LARGE SCALE GENOMIC DNA]</scope>
    <source>
        <strain evidence="3">CGMCC 1.15420</strain>
    </source>
</reference>
<evidence type="ECO:0000256" key="1">
    <source>
        <dbReference type="SAM" id="MobiDB-lite"/>
    </source>
</evidence>
<comment type="caution">
    <text evidence="2">The sequence shown here is derived from an EMBL/GenBank/DDBJ whole genome shotgun (WGS) entry which is preliminary data.</text>
</comment>
<dbReference type="EMBL" id="BMIW01000010">
    <property type="protein sequence ID" value="GGF97516.1"/>
    <property type="molecule type" value="Genomic_DNA"/>
</dbReference>
<evidence type="ECO:0000313" key="3">
    <source>
        <dbReference type="Proteomes" id="UP000608420"/>
    </source>
</evidence>
<sequence>MGKSVLRLLIALILAGMVLSGCRGGENSLASTVKRESPANTSHEQQDHPDMNEASFTVEMNIPPGIKVNEPFVVEGLLCNNSDRAVEIMHGAAMFTYKVYHSDGIEVPIEHGTYTVNDIGIGTLLEPGSRYSYDGGGHISTKLNEIVVEKPGNYSIVAQAEFSIRGSEEGSKVIESEPYEIELK</sequence>
<protein>
    <recommendedName>
        <fullName evidence="4">Intracellular proteinase inhibitor BsuPI domain-containing protein</fullName>
    </recommendedName>
</protein>